<dbReference type="InterPro" id="IPR029058">
    <property type="entry name" value="AB_hydrolase_fold"/>
</dbReference>
<evidence type="ECO:0000313" key="3">
    <source>
        <dbReference type="Proteomes" id="UP001231109"/>
    </source>
</evidence>
<organism evidence="2 3">
    <name type="scientific">Rheinheimera baltica</name>
    <dbReference type="NCBI Taxonomy" id="67576"/>
    <lineage>
        <taxon>Bacteria</taxon>
        <taxon>Pseudomonadati</taxon>
        <taxon>Pseudomonadota</taxon>
        <taxon>Gammaproteobacteria</taxon>
        <taxon>Chromatiales</taxon>
        <taxon>Chromatiaceae</taxon>
        <taxon>Rheinheimera</taxon>
    </lineage>
</organism>
<evidence type="ECO:0000313" key="2">
    <source>
        <dbReference type="EMBL" id="MDP5138443.1"/>
    </source>
</evidence>
<evidence type="ECO:0000259" key="1">
    <source>
        <dbReference type="Pfam" id="PF08840"/>
    </source>
</evidence>
<keyword evidence="3" id="KW-1185">Reference proteome</keyword>
<sequence>MLKALIKTSLITTLITCAGVNAETRVLTAEQHGFVGHYSAATSTEPQVAVLVLGGAEGGIPGQLAQPVIDAGYPTLALAYFNADGLPPELEKIPLQYFAKAKSWLQSQPNVKQDQLIIVGWSKGAELALLLASQDQQVSKVVAIAPSSVVWAGILKDWTKVPASSWTRQGQDLPHVPFNPSGPVTGLRDLYSQSLANRVDEHKADIAVTNIKGKVVLLSGENDAIWPAPQMATAVCYKINTRQQNQCEHLYYPGLDHLLNYKFLDKNDAMHQTFIDKLKAE</sequence>
<proteinExistence type="predicted"/>
<dbReference type="Pfam" id="PF08840">
    <property type="entry name" value="BAAT_C"/>
    <property type="match status" value="1"/>
</dbReference>
<feature type="domain" description="BAAT/Acyl-CoA thioester hydrolase C-terminal" evidence="1">
    <location>
        <begin position="93"/>
        <end position="261"/>
    </location>
</feature>
<dbReference type="PANTHER" id="PTHR10824:SF4">
    <property type="entry name" value="ACYL-COENZYME A THIOESTERASE 1-LIKE"/>
    <property type="match status" value="1"/>
</dbReference>
<dbReference type="PANTHER" id="PTHR10824">
    <property type="entry name" value="ACYL-COENZYME A THIOESTERASE-RELATED"/>
    <property type="match status" value="1"/>
</dbReference>
<comment type="caution">
    <text evidence="2">The sequence shown here is derived from an EMBL/GenBank/DDBJ whole genome shotgun (WGS) entry which is preliminary data.</text>
</comment>
<accession>A0ABT9I4W2</accession>
<protein>
    <submittedName>
        <fullName evidence="2">Prolyl oligopeptidase family serine peptidase</fullName>
    </submittedName>
</protein>
<name>A0ABT9I4W2_9GAMM</name>
<dbReference type="Gene3D" id="3.40.50.1820">
    <property type="entry name" value="alpha/beta hydrolase"/>
    <property type="match status" value="1"/>
</dbReference>
<dbReference type="Proteomes" id="UP001231109">
    <property type="component" value="Unassembled WGS sequence"/>
</dbReference>
<gene>
    <name evidence="2" type="ORF">ORJ04_21070</name>
</gene>
<dbReference type="RefSeq" id="WP_305977567.1">
    <property type="nucleotide sequence ID" value="NZ_JAPJDZ010000162.1"/>
</dbReference>
<dbReference type="SUPFAM" id="SSF53474">
    <property type="entry name" value="alpha/beta-Hydrolases"/>
    <property type="match status" value="1"/>
</dbReference>
<dbReference type="InterPro" id="IPR014940">
    <property type="entry name" value="BAAT_C"/>
</dbReference>
<reference evidence="2 3" key="1">
    <citation type="submission" date="2022-11" db="EMBL/GenBank/DDBJ databases">
        <title>Viruses from the air-sea interface of a natural surface slick.</title>
        <authorList>
            <person name="Rahlff J."/>
            <person name="Holmfeldt K."/>
        </authorList>
    </citation>
    <scope>NUCLEOTIDE SEQUENCE [LARGE SCALE GENOMIC DNA]</scope>
    <source>
        <strain evidence="2 3">SMS4</strain>
    </source>
</reference>
<dbReference type="EMBL" id="JAPJDZ010000162">
    <property type="protein sequence ID" value="MDP5138443.1"/>
    <property type="molecule type" value="Genomic_DNA"/>
</dbReference>